<evidence type="ECO:0000313" key="2">
    <source>
        <dbReference type="EMBL" id="RUM04500.1"/>
    </source>
</evidence>
<dbReference type="Proteomes" id="UP000273611">
    <property type="component" value="Unassembled WGS sequence"/>
</dbReference>
<reference evidence="2" key="3">
    <citation type="submission" date="2018-11" db="EMBL/GenBank/DDBJ databases">
        <authorList>
            <person name="Huo Y."/>
        </authorList>
    </citation>
    <scope>NUCLEOTIDE SEQUENCE</scope>
    <source>
        <strain evidence="2">CCBAU 23252</strain>
    </source>
</reference>
<dbReference type="Proteomes" id="UP000219972">
    <property type="component" value="Unassembled WGS sequence"/>
</dbReference>
<keyword evidence="3" id="KW-1185">Reference proteome</keyword>
<name>A0A3S0SUQ8_9HYPH</name>
<evidence type="ECO:0000313" key="1">
    <source>
        <dbReference type="EMBL" id="PDS49583.1"/>
    </source>
</evidence>
<evidence type="ECO:0000313" key="4">
    <source>
        <dbReference type="Proteomes" id="UP000273611"/>
    </source>
</evidence>
<evidence type="ECO:0000313" key="3">
    <source>
        <dbReference type="Proteomes" id="UP000219972"/>
    </source>
</evidence>
<sequence length="89" mass="10436">MLYHMRRFGDSYWQLDRAVLRWNETFDSLLSWIQGARLPRSVASFYILRRIEQSTGRVITKNVWQTACSVASAQKQVLISGHVRYSSQI</sequence>
<organism evidence="2 4">
    <name type="scientific">Rhizobium anhuiense</name>
    <dbReference type="NCBI Taxonomy" id="1184720"/>
    <lineage>
        <taxon>Bacteria</taxon>
        <taxon>Pseudomonadati</taxon>
        <taxon>Pseudomonadota</taxon>
        <taxon>Alphaproteobacteria</taxon>
        <taxon>Hyphomicrobiales</taxon>
        <taxon>Rhizobiaceae</taxon>
        <taxon>Rhizobium/Agrobacterium group</taxon>
        <taxon>Rhizobium</taxon>
    </lineage>
</organism>
<dbReference type="EMBL" id="NWSL01000016">
    <property type="protein sequence ID" value="PDS49583.1"/>
    <property type="molecule type" value="Genomic_DNA"/>
</dbReference>
<reference evidence="1 3" key="2">
    <citation type="submission" date="2017-09" db="EMBL/GenBank/DDBJ databases">
        <title>Comparative genomics of rhizobia isolated from Phaseolus vulgaris in China.</title>
        <authorList>
            <person name="Tong W."/>
        </authorList>
    </citation>
    <scope>NUCLEOTIDE SEQUENCE [LARGE SCALE GENOMIC DNA]</scope>
    <source>
        <strain evidence="1 3">Y27</strain>
    </source>
</reference>
<dbReference type="AlphaFoldDB" id="A0A3S0SUQ8"/>
<proteinExistence type="predicted"/>
<gene>
    <name evidence="1" type="ORF">CO662_23620</name>
    <name evidence="2" type="ORF">EEQ99_02920</name>
</gene>
<accession>A0A3S0SUQ8</accession>
<dbReference type="EMBL" id="RIBW01000001">
    <property type="protein sequence ID" value="RUM04500.1"/>
    <property type="molecule type" value="Genomic_DNA"/>
</dbReference>
<reference evidence="2 4" key="1">
    <citation type="journal article" date="2015" name="Int. J. Syst. Evol. Microbiol.">
        <title>Rhizobium anhuiense sp. nov., isolated from effective nodules of Vicia faba and Pisum sativum.</title>
        <authorList>
            <person name="Zhang Y.J."/>
            <person name="Zheng W.T."/>
            <person name="Everall I."/>
            <person name="Young J.P."/>
            <person name="Zhang X.X."/>
            <person name="Tian C.F."/>
            <person name="Sui X.H."/>
            <person name="Wang E.T."/>
            <person name="Chen W.X."/>
        </authorList>
    </citation>
    <scope>NUCLEOTIDE SEQUENCE [LARGE SCALE GENOMIC DNA]</scope>
    <source>
        <strain evidence="2 4">CCBAU 23252</strain>
    </source>
</reference>
<comment type="caution">
    <text evidence="2">The sequence shown here is derived from an EMBL/GenBank/DDBJ whole genome shotgun (WGS) entry which is preliminary data.</text>
</comment>
<protein>
    <submittedName>
        <fullName evidence="2">Uncharacterized protein</fullName>
    </submittedName>
</protein>